<dbReference type="EMBL" id="FOTK01000076">
    <property type="protein sequence ID" value="SFM92061.1"/>
    <property type="molecule type" value="Genomic_DNA"/>
</dbReference>
<feature type="domain" description="Peptidase S74" evidence="2">
    <location>
        <begin position="445"/>
        <end position="493"/>
    </location>
</feature>
<evidence type="ECO:0000313" key="3">
    <source>
        <dbReference type="EMBL" id="SFM92061.1"/>
    </source>
</evidence>
<dbReference type="InterPro" id="IPR030392">
    <property type="entry name" value="S74_ICA"/>
</dbReference>
<organism evidence="3 4">
    <name type="scientific">Methylobacterium pseudosasicola</name>
    <dbReference type="NCBI Taxonomy" id="582667"/>
    <lineage>
        <taxon>Bacteria</taxon>
        <taxon>Pseudomonadati</taxon>
        <taxon>Pseudomonadota</taxon>
        <taxon>Alphaproteobacteria</taxon>
        <taxon>Hyphomicrobiales</taxon>
        <taxon>Methylobacteriaceae</taxon>
        <taxon>Methylobacterium</taxon>
    </lineage>
</organism>
<sequence>MGGGQTSTQNSTQVATKTPWDPAIPGLTQALNSATSLYNSGVGSQIYGGQRVAGLTDDQSTGIQSIRDQAASDNAGGLGTSYLQNTLASNGISPTTQQGLGMLAAVPNVDTSRLSALADTIGSASNPINQTANSFMSGARDLTTIPQLQGLFNQTQAPSYAEQNLAGVAKGDYLDPTQNKIFQNLVDTSSHNALQAQKEAFAASGRYGSGSFAGAANKAVNDTQSQLYANQYNTERANQASANSQMDAAMQGRLGLGQSITNDISNVQNTNNQNRLAGAGIGQAQQAAQAGVLGQVLGGDEFNSNLGVTKANGFIGAGQQGLNTALQAAGLLPSVDALRYTPGNNLLTTGSIQQNQNQAGLDAAQQYFQETQQTPWQALGQYASFPLAIGSQGGTTVSQGTSQTKTSGVSPLQSILGLGTSLLGLGTGTGNSTLGGALLGGLFGSDERLKEDIRPVGELHDGQPVYAYRYKGDPRTQIGLIAQEVAEKKPDAVGPLGLGDLLGVDYAKATDKSAQMGAKGKRKGKGSQSGGSSPAAPPAEPPRMTIVMSDQSGAGPGLGNASGQGLPADGLGGLMAALMAGDMRSSSAPPSGFLAHALQAVIPREPESIRAGAPKPQTRGQRRAAA</sequence>
<dbReference type="OrthoDB" id="7988809at2"/>
<evidence type="ECO:0000259" key="2">
    <source>
        <dbReference type="Pfam" id="PF13884"/>
    </source>
</evidence>
<feature type="region of interest" description="Disordered" evidence="1">
    <location>
        <begin position="1"/>
        <end position="23"/>
    </location>
</feature>
<dbReference type="Proteomes" id="UP000199048">
    <property type="component" value="Unassembled WGS sequence"/>
</dbReference>
<name>A0A1I4USY3_9HYPH</name>
<dbReference type="AlphaFoldDB" id="A0A1I4USY3"/>
<dbReference type="RefSeq" id="WP_092047122.1">
    <property type="nucleotide sequence ID" value="NZ_FOTK01000076.1"/>
</dbReference>
<accession>A0A1I4USY3</accession>
<protein>
    <submittedName>
        <fullName evidence="3">Chaperone of endosialidase</fullName>
    </submittedName>
</protein>
<feature type="region of interest" description="Disordered" evidence="1">
    <location>
        <begin position="605"/>
        <end position="626"/>
    </location>
</feature>
<reference evidence="4" key="1">
    <citation type="submission" date="2016-10" db="EMBL/GenBank/DDBJ databases">
        <authorList>
            <person name="Varghese N."/>
            <person name="Submissions S."/>
        </authorList>
    </citation>
    <scope>NUCLEOTIDE SEQUENCE [LARGE SCALE GENOMIC DNA]</scope>
    <source>
        <strain evidence="4">BL36</strain>
    </source>
</reference>
<feature type="region of interest" description="Disordered" evidence="1">
    <location>
        <begin position="512"/>
        <end position="565"/>
    </location>
</feature>
<dbReference type="Pfam" id="PF13884">
    <property type="entry name" value="Peptidase_S74"/>
    <property type="match status" value="1"/>
</dbReference>
<gene>
    <name evidence="3" type="ORF">SAMN05192568_107615</name>
</gene>
<evidence type="ECO:0000256" key="1">
    <source>
        <dbReference type="SAM" id="MobiDB-lite"/>
    </source>
</evidence>
<keyword evidence="4" id="KW-1185">Reference proteome</keyword>
<evidence type="ECO:0000313" key="4">
    <source>
        <dbReference type="Proteomes" id="UP000199048"/>
    </source>
</evidence>
<proteinExistence type="predicted"/>
<dbReference type="STRING" id="582667.SAMN05192568_107615"/>
<feature type="compositionally biased region" description="Polar residues" evidence="1">
    <location>
        <begin position="1"/>
        <end position="16"/>
    </location>
</feature>